<dbReference type="Proteomes" id="UP000006666">
    <property type="component" value="Chromosome"/>
</dbReference>
<gene>
    <name evidence="1" type="ordered locus">Ksed_23190</name>
</gene>
<reference evidence="1 2" key="1">
    <citation type="journal article" date="2009" name="Stand. Genomic Sci.">
        <title>Complete genome sequence of Kytococcus sedentarius type strain (541).</title>
        <authorList>
            <person name="Sims D."/>
            <person name="Brettin T."/>
            <person name="Detter J.C."/>
            <person name="Han C."/>
            <person name="Lapidus A."/>
            <person name="Copeland A."/>
            <person name="Glavina Del Rio T."/>
            <person name="Nolan M."/>
            <person name="Chen F."/>
            <person name="Lucas S."/>
            <person name="Tice H."/>
            <person name="Cheng J.F."/>
            <person name="Bruce D."/>
            <person name="Goodwin L."/>
            <person name="Pitluck S."/>
            <person name="Ovchinnikova G."/>
            <person name="Pati A."/>
            <person name="Ivanova N."/>
            <person name="Mavrommatis K."/>
            <person name="Chen A."/>
            <person name="Palaniappan K."/>
            <person name="D'haeseleer P."/>
            <person name="Chain P."/>
            <person name="Bristow J."/>
            <person name="Eisen J.A."/>
            <person name="Markowitz V."/>
            <person name="Hugenholtz P."/>
            <person name="Schneider S."/>
            <person name="Goker M."/>
            <person name="Pukall R."/>
            <person name="Kyrpides N.C."/>
            <person name="Klenk H.P."/>
        </authorList>
    </citation>
    <scope>NUCLEOTIDE SEQUENCE [LARGE SCALE GENOMIC DNA]</scope>
    <source>
        <strain evidence="2">ATCC 14392 / DSM 20547 / JCM 11482 / CCUG 33030 / NBRC 15357 / NCTC 11040 / CCM 314 / 541</strain>
    </source>
</reference>
<dbReference type="RefSeq" id="WP_015780225.1">
    <property type="nucleotide sequence ID" value="NC_013169.1"/>
</dbReference>
<dbReference type="EMBL" id="CP001686">
    <property type="protein sequence ID" value="ACV07294.1"/>
    <property type="molecule type" value="Genomic_DNA"/>
</dbReference>
<dbReference type="STRING" id="478801.Ksed_23190"/>
<dbReference type="KEGG" id="kse:Ksed_23190"/>
<dbReference type="AlphaFoldDB" id="C7NF41"/>
<keyword evidence="2" id="KW-1185">Reference proteome</keyword>
<proteinExistence type="predicted"/>
<accession>C7NF41</accession>
<name>C7NF41_KYTSD</name>
<protein>
    <submittedName>
        <fullName evidence="1">Uncharacterized protein</fullName>
    </submittedName>
</protein>
<evidence type="ECO:0000313" key="1">
    <source>
        <dbReference type="EMBL" id="ACV07294.1"/>
    </source>
</evidence>
<sequence length="43" mass="4681">MDAGCACGWAHPRSLALHVMPDCSRTDGRECTPLAVRGIDVRR</sequence>
<dbReference type="HOGENOM" id="CLU_3235004_0_0_11"/>
<organism evidence="1 2">
    <name type="scientific">Kytococcus sedentarius (strain ATCC 14392 / DSM 20547 / JCM 11482 / CCUG 33030 / NBRC 15357 / NCTC 11040 / CCM 314 / 541)</name>
    <name type="common">Micrococcus sedentarius</name>
    <dbReference type="NCBI Taxonomy" id="478801"/>
    <lineage>
        <taxon>Bacteria</taxon>
        <taxon>Bacillati</taxon>
        <taxon>Actinomycetota</taxon>
        <taxon>Actinomycetes</taxon>
        <taxon>Micrococcales</taxon>
        <taxon>Kytococcaceae</taxon>
        <taxon>Kytococcus</taxon>
    </lineage>
</organism>
<evidence type="ECO:0000313" key="2">
    <source>
        <dbReference type="Proteomes" id="UP000006666"/>
    </source>
</evidence>